<feature type="compositionally biased region" description="Basic residues" evidence="1">
    <location>
        <begin position="64"/>
        <end position="97"/>
    </location>
</feature>
<dbReference type="Proteomes" id="UP000887574">
    <property type="component" value="Unplaced"/>
</dbReference>
<reference evidence="3" key="1">
    <citation type="submission" date="2022-11" db="UniProtKB">
        <authorList>
            <consortium name="WormBaseParasite"/>
        </authorList>
    </citation>
    <scope>IDENTIFICATION</scope>
</reference>
<dbReference type="WBParaSite" id="jg15056">
    <property type="protein sequence ID" value="jg15056"/>
    <property type="gene ID" value="jg15056"/>
</dbReference>
<sequence>MPSTSRIVKAQLPKTVIVDEVITVLDLVEDEDKNGTAETSKDHNLVRKTELSDSDEEMSEEKHKRVRKGSKTKKVKKHKDSKKHKESKKHKKRRARRGSIEVLALSRVVLR</sequence>
<evidence type="ECO:0000256" key="1">
    <source>
        <dbReference type="SAM" id="MobiDB-lite"/>
    </source>
</evidence>
<evidence type="ECO:0000313" key="2">
    <source>
        <dbReference type="Proteomes" id="UP000887574"/>
    </source>
</evidence>
<evidence type="ECO:0000313" key="3">
    <source>
        <dbReference type="WBParaSite" id="jg15056"/>
    </source>
</evidence>
<proteinExistence type="predicted"/>
<feature type="compositionally biased region" description="Basic and acidic residues" evidence="1">
    <location>
        <begin position="33"/>
        <end position="51"/>
    </location>
</feature>
<protein>
    <submittedName>
        <fullName evidence="3">Uncharacterized protein</fullName>
    </submittedName>
</protein>
<feature type="region of interest" description="Disordered" evidence="1">
    <location>
        <begin position="32"/>
        <end position="100"/>
    </location>
</feature>
<keyword evidence="2" id="KW-1185">Reference proteome</keyword>
<dbReference type="AlphaFoldDB" id="A0A915D346"/>
<name>A0A915D346_9BILA</name>
<accession>A0A915D346</accession>
<organism evidence="2 3">
    <name type="scientific">Ditylenchus dipsaci</name>
    <dbReference type="NCBI Taxonomy" id="166011"/>
    <lineage>
        <taxon>Eukaryota</taxon>
        <taxon>Metazoa</taxon>
        <taxon>Ecdysozoa</taxon>
        <taxon>Nematoda</taxon>
        <taxon>Chromadorea</taxon>
        <taxon>Rhabditida</taxon>
        <taxon>Tylenchina</taxon>
        <taxon>Tylenchomorpha</taxon>
        <taxon>Sphaerularioidea</taxon>
        <taxon>Anguinidae</taxon>
        <taxon>Anguininae</taxon>
        <taxon>Ditylenchus</taxon>
    </lineage>
</organism>